<dbReference type="PANTHER" id="PTHR43280:SF32">
    <property type="entry name" value="TRANSCRIPTIONAL REGULATORY PROTEIN"/>
    <property type="match status" value="1"/>
</dbReference>
<dbReference type="InterPro" id="IPR018060">
    <property type="entry name" value="HTH_AraC"/>
</dbReference>
<dbReference type="Pfam" id="PF12833">
    <property type="entry name" value="HTH_18"/>
    <property type="match status" value="1"/>
</dbReference>
<dbReference type="EMBL" id="BLAX01000001">
    <property type="protein sequence ID" value="GET34711.1"/>
    <property type="molecule type" value="Genomic_DNA"/>
</dbReference>
<comment type="caution">
    <text evidence="5">The sequence shown here is derived from an EMBL/GenBank/DDBJ whole genome shotgun (WGS) entry which is preliminary data.</text>
</comment>
<organism evidence="5 6">
    <name type="scientific">Prolixibacter bellariivorans</name>
    <dbReference type="NCBI Taxonomy" id="314319"/>
    <lineage>
        <taxon>Bacteria</taxon>
        <taxon>Pseudomonadati</taxon>
        <taxon>Bacteroidota</taxon>
        <taxon>Bacteroidia</taxon>
        <taxon>Marinilabiliales</taxon>
        <taxon>Prolixibacteraceae</taxon>
        <taxon>Prolixibacter</taxon>
    </lineage>
</organism>
<feature type="domain" description="HTH araC/xylS-type" evidence="4">
    <location>
        <begin position="193"/>
        <end position="291"/>
    </location>
</feature>
<dbReference type="InterPro" id="IPR009057">
    <property type="entry name" value="Homeodomain-like_sf"/>
</dbReference>
<keyword evidence="1" id="KW-0805">Transcription regulation</keyword>
<dbReference type="Proteomes" id="UP000391834">
    <property type="component" value="Unassembled WGS sequence"/>
</dbReference>
<gene>
    <name evidence="5" type="ORF">PbJCM13498_35740</name>
</gene>
<proteinExistence type="predicted"/>
<dbReference type="GO" id="GO:0043565">
    <property type="term" value="F:sequence-specific DNA binding"/>
    <property type="evidence" value="ECO:0007669"/>
    <property type="project" value="InterPro"/>
</dbReference>
<dbReference type="InterPro" id="IPR003313">
    <property type="entry name" value="AraC-bd"/>
</dbReference>
<dbReference type="InterPro" id="IPR037923">
    <property type="entry name" value="HTH-like"/>
</dbReference>
<dbReference type="Gene3D" id="1.10.10.60">
    <property type="entry name" value="Homeodomain-like"/>
    <property type="match status" value="1"/>
</dbReference>
<dbReference type="SMART" id="SM00342">
    <property type="entry name" value="HTH_ARAC"/>
    <property type="match status" value="1"/>
</dbReference>
<keyword evidence="3" id="KW-0804">Transcription</keyword>
<keyword evidence="2" id="KW-0238">DNA-binding</keyword>
<protein>
    <submittedName>
        <fullName evidence="5">AraC family transcriptional regulator</fullName>
    </submittedName>
</protein>
<accession>A0A5M4B492</accession>
<evidence type="ECO:0000313" key="5">
    <source>
        <dbReference type="EMBL" id="GET34711.1"/>
    </source>
</evidence>
<dbReference type="SUPFAM" id="SSF51215">
    <property type="entry name" value="Regulatory protein AraC"/>
    <property type="match status" value="1"/>
</dbReference>
<dbReference type="SUPFAM" id="SSF46689">
    <property type="entry name" value="Homeodomain-like"/>
    <property type="match status" value="1"/>
</dbReference>
<dbReference type="RefSeq" id="WP_025865798.1">
    <property type="nucleotide sequence ID" value="NZ_BLAX01000001.1"/>
</dbReference>
<dbReference type="InterPro" id="IPR020449">
    <property type="entry name" value="Tscrpt_reg_AraC-type_HTH"/>
</dbReference>
<dbReference type="OrthoDB" id="1096411at2"/>
<evidence type="ECO:0000256" key="1">
    <source>
        <dbReference type="ARBA" id="ARBA00023015"/>
    </source>
</evidence>
<name>A0A5M4B492_9BACT</name>
<dbReference type="GO" id="GO:0003700">
    <property type="term" value="F:DNA-binding transcription factor activity"/>
    <property type="evidence" value="ECO:0007669"/>
    <property type="project" value="InterPro"/>
</dbReference>
<evidence type="ECO:0000256" key="3">
    <source>
        <dbReference type="ARBA" id="ARBA00023163"/>
    </source>
</evidence>
<evidence type="ECO:0000259" key="4">
    <source>
        <dbReference type="PROSITE" id="PS01124"/>
    </source>
</evidence>
<dbReference type="PROSITE" id="PS01124">
    <property type="entry name" value="HTH_ARAC_FAMILY_2"/>
    <property type="match status" value="1"/>
</dbReference>
<dbReference type="PANTHER" id="PTHR43280">
    <property type="entry name" value="ARAC-FAMILY TRANSCRIPTIONAL REGULATOR"/>
    <property type="match status" value="1"/>
</dbReference>
<sequence length="297" mass="35376">MKIETEEHNIPKYPFEADMNSGNPMFRIHRIDHKTNYKKSEFLVPHRKDYYFFAFVKQGNSRHWIDMKPYTLQPDTFYFTTPHQVHLKEETKPFTGVGFSFNSDFPELEGEAFKALPIIQNPYNGHELKLNPDDLTFVEDILDKTLIEYHNKEADWQNNMISAYMRVLMIYLSRLYNEQFTMKEAGPNRDLLKRFTNHIEESFAQYHEVNDYAELMNLSPGHLSELVKEQSGKPAITHIHERISLEAKRLLFHTEQSAKEIAFSLGFEDASYFNRFFKRINGQTPLQYRQQIREMYH</sequence>
<reference evidence="5 6" key="1">
    <citation type="submission" date="2019-10" db="EMBL/GenBank/DDBJ databases">
        <title>Prolixibacter strains distinguished by the presence of nitrate reductase genes were adept at nitrate-dependent anaerobic corrosion of metallic iron and carbon steel.</title>
        <authorList>
            <person name="Iino T."/>
            <person name="Shono N."/>
            <person name="Ito K."/>
            <person name="Nakamura R."/>
            <person name="Sueoka K."/>
            <person name="Harayama S."/>
            <person name="Ohkuma M."/>
        </authorList>
    </citation>
    <scope>NUCLEOTIDE SEQUENCE [LARGE SCALE GENOMIC DNA]</scope>
    <source>
        <strain evidence="5 6">JCM 13498</strain>
    </source>
</reference>
<evidence type="ECO:0000256" key="2">
    <source>
        <dbReference type="ARBA" id="ARBA00023125"/>
    </source>
</evidence>
<evidence type="ECO:0000313" key="6">
    <source>
        <dbReference type="Proteomes" id="UP000391834"/>
    </source>
</evidence>
<dbReference type="PRINTS" id="PR00032">
    <property type="entry name" value="HTHARAC"/>
</dbReference>
<dbReference type="AlphaFoldDB" id="A0A5M4B492"/>
<keyword evidence="6" id="KW-1185">Reference proteome</keyword>
<dbReference type="Pfam" id="PF02311">
    <property type="entry name" value="AraC_binding"/>
    <property type="match status" value="1"/>
</dbReference>